<reference evidence="3" key="1">
    <citation type="journal article" date="2019" name="Int. J. Syst. Evol. Microbiol.">
        <title>The Global Catalogue of Microorganisms (GCM) 10K type strain sequencing project: providing services to taxonomists for standard genome sequencing and annotation.</title>
        <authorList>
            <consortium name="The Broad Institute Genomics Platform"/>
            <consortium name="The Broad Institute Genome Sequencing Center for Infectious Disease"/>
            <person name="Wu L."/>
            <person name="Ma J."/>
        </authorList>
    </citation>
    <scope>NUCLEOTIDE SEQUENCE [LARGE SCALE GENOMIC DNA]</scope>
    <source>
        <strain evidence="3">JCM 13249</strain>
    </source>
</reference>
<feature type="compositionally biased region" description="Basic residues" evidence="1">
    <location>
        <begin position="112"/>
        <end position="121"/>
    </location>
</feature>
<evidence type="ECO:0000256" key="1">
    <source>
        <dbReference type="SAM" id="MobiDB-lite"/>
    </source>
</evidence>
<dbReference type="RefSeq" id="WP_344088352.1">
    <property type="nucleotide sequence ID" value="NZ_BAAALS010000049.1"/>
</dbReference>
<proteinExistence type="predicted"/>
<feature type="region of interest" description="Disordered" evidence="1">
    <location>
        <begin position="103"/>
        <end position="132"/>
    </location>
</feature>
<accession>A0ABP4XBW6</accession>
<gene>
    <name evidence="2" type="ORF">GCM10009681_54980</name>
</gene>
<comment type="caution">
    <text evidence="2">The sequence shown here is derived from an EMBL/GenBank/DDBJ whole genome shotgun (WGS) entry which is preliminary data.</text>
</comment>
<evidence type="ECO:0000313" key="2">
    <source>
        <dbReference type="EMBL" id="GAA1776714.1"/>
    </source>
</evidence>
<name>A0ABP4XBW6_9ACTN</name>
<sequence>MTSSYAPRPGRHRQAPGWFGRITDLFSALWRPGRTARSAAEGPAGMTKQEAIARAIAAVPHRDSGMRTWVSVDATMLRGLWLCLLEDEWSVFVVCVSTQTSQAHLAAEGPRRRQAPPRHGGRSVSRAFHCPQTRGCPPSTDWFEAQA</sequence>
<keyword evidence="3" id="KW-1185">Reference proteome</keyword>
<dbReference type="EMBL" id="BAAALS010000049">
    <property type="protein sequence ID" value="GAA1776714.1"/>
    <property type="molecule type" value="Genomic_DNA"/>
</dbReference>
<organism evidence="2 3">
    <name type="scientific">Luedemannella helvata</name>
    <dbReference type="NCBI Taxonomy" id="349315"/>
    <lineage>
        <taxon>Bacteria</taxon>
        <taxon>Bacillati</taxon>
        <taxon>Actinomycetota</taxon>
        <taxon>Actinomycetes</taxon>
        <taxon>Micromonosporales</taxon>
        <taxon>Micromonosporaceae</taxon>
        <taxon>Luedemannella</taxon>
    </lineage>
</organism>
<protein>
    <recommendedName>
        <fullName evidence="4">Transposase</fullName>
    </recommendedName>
</protein>
<evidence type="ECO:0000313" key="3">
    <source>
        <dbReference type="Proteomes" id="UP001500655"/>
    </source>
</evidence>
<dbReference type="Proteomes" id="UP001500655">
    <property type="component" value="Unassembled WGS sequence"/>
</dbReference>
<evidence type="ECO:0008006" key="4">
    <source>
        <dbReference type="Google" id="ProtNLM"/>
    </source>
</evidence>